<feature type="non-terminal residue" evidence="2">
    <location>
        <position position="1"/>
    </location>
</feature>
<dbReference type="AlphaFoldDB" id="A0A147BDS9"/>
<sequence>DRSARPYDRGETIEDILLELNATSRSAVPAPVETPQVPGEESDRGSTCDRKTESIASSGCGAHALEEDDLRNPGVDPEPRSSEIDYDDYIVADEASADEGASQDDSATKDENEEDRVPLPPASGNDNNGEEKNECSEAAVASSEKAGDTVVAETVEVTQLDSPVKSMVGSLESGGAKESKMSSGPVSEVPGTPRRTGRQRNAPQRLADGTEKRSPERKQNGPQKPAAEAAAAQLLAVDQNHHAEAVPNGNGNLAGQTYKVSPGKQHLTKAQRKLMVDDEVPALPKQVTPRKRASKAAVDETAVPPEASVNVQPEIFSDDDNPLIERKTKASPRGKRLTKVQSQGALEDQTSASPKKGTPRKRVATPAVEQVTPKAPTNGDDPGILSDSDVPLVMHKTRPSPRAKQPPKAKQQPISPKKGTLGKRATTEEALLPEIAATDAQAEVFLDEDAPLAKRRKKQSSASNVEMKVQKQLALEKLPSALPKRGTSTEHASRSASDVSSVVHSTVQPDLLSDDDEPLNKRKTKASPKKQAVRAGKQLTLEEQPQVASGRAAPRKRQSNVDAGLVSSPPRKELEVKTKGKRQRTAADKDLELPAASALGTQSNENQKPALAKMQQKAAKSVRASKKPGQVKGLPDEPGEQPMEHADVVPEKQAILETDPLQQEHPTESPSSSPRPRCISSSLQKQDLWTPRDSPSWRAEQFVSSDRLLRETVCLGLREREATTGPAFLTIEVPSSGLDPRRCWGPKSARRRPTVVFGGCDPYKMYVNVHGTRVLLQQWSRVANITPTVRLTDMFATFSLK</sequence>
<feature type="compositionally biased region" description="Polar residues" evidence="1">
    <location>
        <begin position="249"/>
        <end position="259"/>
    </location>
</feature>
<feature type="compositionally biased region" description="Polar residues" evidence="1">
    <location>
        <begin position="339"/>
        <end position="353"/>
    </location>
</feature>
<organism evidence="2">
    <name type="scientific">Ixodes ricinus</name>
    <name type="common">Common tick</name>
    <name type="synonym">Acarus ricinus</name>
    <dbReference type="NCBI Taxonomy" id="34613"/>
    <lineage>
        <taxon>Eukaryota</taxon>
        <taxon>Metazoa</taxon>
        <taxon>Ecdysozoa</taxon>
        <taxon>Arthropoda</taxon>
        <taxon>Chelicerata</taxon>
        <taxon>Arachnida</taxon>
        <taxon>Acari</taxon>
        <taxon>Parasitiformes</taxon>
        <taxon>Ixodida</taxon>
        <taxon>Ixodoidea</taxon>
        <taxon>Ixodidae</taxon>
        <taxon>Ixodinae</taxon>
        <taxon>Ixodes</taxon>
    </lineage>
</organism>
<feature type="compositionally biased region" description="Basic residues" evidence="1">
    <location>
        <begin position="521"/>
        <end position="532"/>
    </location>
</feature>
<reference evidence="2" key="1">
    <citation type="journal article" date="2018" name="PLoS Negl. Trop. Dis.">
        <title>Sialome diversity of ticks revealed by RNAseq of single tick salivary glands.</title>
        <authorList>
            <person name="Perner J."/>
            <person name="Kropackova S."/>
            <person name="Kopacek P."/>
            <person name="Ribeiro J.M."/>
        </authorList>
    </citation>
    <scope>NUCLEOTIDE SEQUENCE</scope>
    <source>
        <strain evidence="2">Siblings of single egg batch collected in Ceske Budejovice</strain>
        <tissue evidence="2">Salivary glands</tissue>
    </source>
</reference>
<name>A0A147BDS9_IXORI</name>
<feature type="compositionally biased region" description="Acidic residues" evidence="1">
    <location>
        <begin position="84"/>
        <end position="97"/>
    </location>
</feature>
<feature type="compositionally biased region" description="Low complexity" evidence="1">
    <location>
        <begin position="494"/>
        <end position="507"/>
    </location>
</feature>
<feature type="compositionally biased region" description="Basic and acidic residues" evidence="1">
    <location>
        <begin position="41"/>
        <end position="53"/>
    </location>
</feature>
<accession>A0A147BDS9</accession>
<dbReference type="EMBL" id="GEGO01006474">
    <property type="protein sequence ID" value="JAR88930.1"/>
    <property type="molecule type" value="Transcribed_RNA"/>
</dbReference>
<feature type="compositionally biased region" description="Basic residues" evidence="1">
    <location>
        <begin position="329"/>
        <end position="338"/>
    </location>
</feature>
<feature type="compositionally biased region" description="Basic and acidic residues" evidence="1">
    <location>
        <begin position="208"/>
        <end position="219"/>
    </location>
</feature>
<evidence type="ECO:0000313" key="2">
    <source>
        <dbReference type="EMBL" id="JAR88930.1"/>
    </source>
</evidence>
<feature type="region of interest" description="Disordered" evidence="1">
    <location>
        <begin position="453"/>
        <end position="645"/>
    </location>
</feature>
<feature type="compositionally biased region" description="Basic residues" evidence="1">
    <location>
        <begin position="395"/>
        <end position="407"/>
    </location>
</feature>
<feature type="compositionally biased region" description="Low complexity" evidence="1">
    <location>
        <begin position="226"/>
        <end position="236"/>
    </location>
</feature>
<protein>
    <submittedName>
        <fullName evidence="2">Putative titin</fullName>
    </submittedName>
</protein>
<proteinExistence type="predicted"/>
<feature type="region of interest" description="Disordered" evidence="1">
    <location>
        <begin position="660"/>
        <end position="696"/>
    </location>
</feature>
<feature type="compositionally biased region" description="Low complexity" evidence="1">
    <location>
        <begin position="669"/>
        <end position="682"/>
    </location>
</feature>
<evidence type="ECO:0000256" key="1">
    <source>
        <dbReference type="SAM" id="MobiDB-lite"/>
    </source>
</evidence>
<feature type="region of interest" description="Disordered" evidence="1">
    <location>
        <begin position="23"/>
        <end position="440"/>
    </location>
</feature>